<feature type="domain" description="7TM-DISM receptor extracellular" evidence="4">
    <location>
        <begin position="44"/>
        <end position="176"/>
    </location>
</feature>
<evidence type="ECO:0000259" key="3">
    <source>
        <dbReference type="Pfam" id="PF07695"/>
    </source>
</evidence>
<keyword evidence="1" id="KW-0175">Coiled coil</keyword>
<gene>
    <name evidence="5" type="ORF">PQO05_17950</name>
</gene>
<dbReference type="RefSeq" id="WP_273628813.1">
    <property type="nucleotide sequence ID" value="NZ_CP117167.1"/>
</dbReference>
<feature type="domain" description="7TM-DISM receptor extracellular" evidence="3">
    <location>
        <begin position="191"/>
        <end position="394"/>
    </location>
</feature>
<dbReference type="InterPro" id="IPR011622">
    <property type="entry name" value="7TMR_DISM_rcpt_extracell_dom2"/>
</dbReference>
<keyword evidence="6" id="KW-1185">Reference proteome</keyword>
<evidence type="ECO:0000256" key="2">
    <source>
        <dbReference type="SAM" id="Phobius"/>
    </source>
</evidence>
<accession>A0ABY7T2Y5</accession>
<feature type="transmembrane region" description="Helical" evidence="2">
    <location>
        <begin position="313"/>
        <end position="333"/>
    </location>
</feature>
<feature type="transmembrane region" description="Helical" evidence="2">
    <location>
        <begin position="288"/>
        <end position="307"/>
    </location>
</feature>
<feature type="transmembrane region" description="Helical" evidence="2">
    <location>
        <begin position="184"/>
        <end position="207"/>
    </location>
</feature>
<reference evidence="5 6" key="1">
    <citation type="submission" date="2023-02" db="EMBL/GenBank/DDBJ databases">
        <title>Genome sequence of Mucilaginibacter jinjuensis strain KACC 16571.</title>
        <authorList>
            <person name="Kim S."/>
            <person name="Heo J."/>
            <person name="Kwon S.-W."/>
        </authorList>
    </citation>
    <scope>NUCLEOTIDE SEQUENCE [LARGE SCALE GENOMIC DNA]</scope>
    <source>
        <strain evidence="5 6">KACC 16571</strain>
    </source>
</reference>
<dbReference type="Pfam" id="PF07695">
    <property type="entry name" value="7TMR-DISM_7TM"/>
    <property type="match status" value="1"/>
</dbReference>
<proteinExistence type="predicted"/>
<dbReference type="Gene3D" id="2.60.40.2380">
    <property type="match status" value="1"/>
</dbReference>
<feature type="transmembrane region" description="Helical" evidence="2">
    <location>
        <begin position="219"/>
        <end position="236"/>
    </location>
</feature>
<sequence>MPQLLHKRVFSIVFILCCLYSFIGFGQQTVDITAQTNEHVFSHQEIKWLEDSDDKFTIDEIRSGKLDNRFQENNGNYPKNYNTPSTYWYKIKVNVIGQPNQKESLIEFFDQTTNHITAYLPDANGNYISSESGAAYQFNRRFFKHKNFEFKLLDKASGQYTYYFKLKSKERVNVIIVYRTINYFIHYALTEYLCFGIFFGMILVFCLHNMLMFIAVKKLQHLFYVLYILSVGFYELSVDGIAYQYLWPNSPNWNEYAYGTFLFLISVFALEFTKTLLQVKVKAPKLNVIINTAITFRTVYYVFCFLFDKNLFIYKFVDFIPLIIAFGTGIWIWANGFKPARFFVVGYAFLFLSFLLKSATALGVNHLVGRILGHYSLSVGFMFEMVFLAFSIGDQVRLLRKEKDKAHEEILKQMALNVELKDSINRELEAQVKARTEEIVQQSEIIEQQYEELLSQNSQLEVQAEEISRMNVLLEKDNSNLKTNIKKVTDARALSTELSFEEFSAKYPDQETCYQFLADLKWVDGYQCSRCENTNYCAGRTPYGRRCTKCSYEESVLQRTIFHHNRIPINKAFYLVYLMYSSKGTISSYQLSSKLDIRQGTCWAYALKVKKVMESRKKEIKKGGEQGWSKLVIAE</sequence>
<feature type="coiled-coil region" evidence="1">
    <location>
        <begin position="443"/>
        <end position="477"/>
    </location>
</feature>
<evidence type="ECO:0000256" key="1">
    <source>
        <dbReference type="SAM" id="Coils"/>
    </source>
</evidence>
<dbReference type="Pfam" id="PF07696">
    <property type="entry name" value="7TMR-DISMED2"/>
    <property type="match status" value="1"/>
</dbReference>
<feature type="transmembrane region" description="Helical" evidence="2">
    <location>
        <begin position="340"/>
        <end position="359"/>
    </location>
</feature>
<evidence type="ECO:0000259" key="4">
    <source>
        <dbReference type="Pfam" id="PF07696"/>
    </source>
</evidence>
<dbReference type="EMBL" id="CP117167">
    <property type="protein sequence ID" value="WCT10623.1"/>
    <property type="molecule type" value="Genomic_DNA"/>
</dbReference>
<dbReference type="Proteomes" id="UP001216139">
    <property type="component" value="Chromosome"/>
</dbReference>
<dbReference type="InterPro" id="IPR011623">
    <property type="entry name" value="7TMR_DISM_rcpt_extracell_dom1"/>
</dbReference>
<evidence type="ECO:0000313" key="5">
    <source>
        <dbReference type="EMBL" id="WCT10623.1"/>
    </source>
</evidence>
<keyword evidence="2" id="KW-0812">Transmembrane</keyword>
<keyword evidence="2" id="KW-1133">Transmembrane helix</keyword>
<organism evidence="5 6">
    <name type="scientific">Mucilaginibacter jinjuensis</name>
    <dbReference type="NCBI Taxonomy" id="1176721"/>
    <lineage>
        <taxon>Bacteria</taxon>
        <taxon>Pseudomonadati</taxon>
        <taxon>Bacteroidota</taxon>
        <taxon>Sphingobacteriia</taxon>
        <taxon>Sphingobacteriales</taxon>
        <taxon>Sphingobacteriaceae</taxon>
        <taxon>Mucilaginibacter</taxon>
    </lineage>
</organism>
<feature type="transmembrane region" description="Helical" evidence="2">
    <location>
        <begin position="371"/>
        <end position="393"/>
    </location>
</feature>
<protein>
    <submittedName>
        <fullName evidence="5">7TM diverse intracellular signaling domain-containing protein</fullName>
    </submittedName>
</protein>
<feature type="transmembrane region" description="Helical" evidence="2">
    <location>
        <begin position="256"/>
        <end position="276"/>
    </location>
</feature>
<keyword evidence="2" id="KW-0472">Membrane</keyword>
<evidence type="ECO:0000313" key="6">
    <source>
        <dbReference type="Proteomes" id="UP001216139"/>
    </source>
</evidence>
<name>A0ABY7T2Y5_9SPHI</name>